<keyword evidence="3" id="KW-1185">Reference proteome</keyword>
<proteinExistence type="predicted"/>
<feature type="compositionally biased region" description="Polar residues" evidence="1">
    <location>
        <begin position="171"/>
        <end position="183"/>
    </location>
</feature>
<gene>
    <name evidence="2" type="ORF">C8035_v001232</name>
</gene>
<dbReference type="Pfam" id="PF04032">
    <property type="entry name" value="Rpr2"/>
    <property type="match status" value="1"/>
</dbReference>
<dbReference type="AlphaFoldDB" id="A0A4R8QN97"/>
<dbReference type="GO" id="GO:0005655">
    <property type="term" value="C:nucleolar ribonuclease P complex"/>
    <property type="evidence" value="ECO:0007669"/>
    <property type="project" value="TreeGrafter"/>
</dbReference>
<accession>A0A4R8QN97</accession>
<feature type="region of interest" description="Disordered" evidence="1">
    <location>
        <begin position="77"/>
        <end position="99"/>
    </location>
</feature>
<evidence type="ECO:0000313" key="2">
    <source>
        <dbReference type="EMBL" id="TDZ37894.1"/>
    </source>
</evidence>
<reference evidence="2 3" key="1">
    <citation type="submission" date="2018-11" db="EMBL/GenBank/DDBJ databases">
        <title>Genome sequence and assembly of Colletotrichum spinosum.</title>
        <authorList>
            <person name="Gan P."/>
            <person name="Shirasu K."/>
        </authorList>
    </citation>
    <scope>NUCLEOTIDE SEQUENCE [LARGE SCALE GENOMIC DNA]</scope>
    <source>
        <strain evidence="2 3">CBS 515.97</strain>
    </source>
</reference>
<evidence type="ECO:0000313" key="3">
    <source>
        <dbReference type="Proteomes" id="UP000295083"/>
    </source>
</evidence>
<feature type="region of interest" description="Disordered" evidence="1">
    <location>
        <begin position="141"/>
        <end position="192"/>
    </location>
</feature>
<dbReference type="PANTHER" id="PTHR14742:SF3">
    <property type="entry name" value="RIBONUCLEASE MRP PROTEIN SUBUNIT SNM1"/>
    <property type="match status" value="1"/>
</dbReference>
<sequence>MDAPILPKTLSYLNDAAHLLRPSAPEASAHLMSQHNELMFANDMEQSDTRRQHVCGACGHIMIPGQGTTLQMETERAPTKKKRGAKTKGPKAKPVAHQRSGMRKLFTCGHCAHITKIAVAPPPPLVRRKFKSEKLVTKSNQAAFGEAAKPVTANSSSKKRAKNRKAGLQALLSQAKTSSSGGRSLSLADFAR</sequence>
<dbReference type="EMBL" id="QAPG01000020">
    <property type="protein sequence ID" value="TDZ37894.1"/>
    <property type="molecule type" value="Genomic_DNA"/>
</dbReference>
<dbReference type="GO" id="GO:0008033">
    <property type="term" value="P:tRNA processing"/>
    <property type="evidence" value="ECO:0007669"/>
    <property type="project" value="TreeGrafter"/>
</dbReference>
<organism evidence="2 3">
    <name type="scientific">Colletotrichum spinosum</name>
    <dbReference type="NCBI Taxonomy" id="1347390"/>
    <lineage>
        <taxon>Eukaryota</taxon>
        <taxon>Fungi</taxon>
        <taxon>Dikarya</taxon>
        <taxon>Ascomycota</taxon>
        <taxon>Pezizomycotina</taxon>
        <taxon>Sordariomycetes</taxon>
        <taxon>Hypocreomycetidae</taxon>
        <taxon>Glomerellales</taxon>
        <taxon>Glomerellaceae</taxon>
        <taxon>Colletotrichum</taxon>
        <taxon>Colletotrichum orbiculare species complex</taxon>
    </lineage>
</organism>
<dbReference type="PANTHER" id="PTHR14742">
    <property type="entry name" value="RIBONUCLEASE P SUBUNIT P21"/>
    <property type="match status" value="1"/>
</dbReference>
<comment type="caution">
    <text evidence="2">The sequence shown here is derived from an EMBL/GenBank/DDBJ whole genome shotgun (WGS) entry which is preliminary data.</text>
</comment>
<feature type="compositionally biased region" description="Basic residues" evidence="1">
    <location>
        <begin position="79"/>
        <end position="99"/>
    </location>
</feature>
<protein>
    <submittedName>
        <fullName evidence="2">Uncharacterized protein</fullName>
    </submittedName>
</protein>
<evidence type="ECO:0000256" key="1">
    <source>
        <dbReference type="SAM" id="MobiDB-lite"/>
    </source>
</evidence>
<name>A0A4R8QN97_9PEZI</name>
<dbReference type="InterPro" id="IPR007175">
    <property type="entry name" value="Rpr2/Snm1/Rpp21"/>
</dbReference>
<dbReference type="Proteomes" id="UP000295083">
    <property type="component" value="Unassembled WGS sequence"/>
</dbReference>